<evidence type="ECO:0000313" key="7">
    <source>
        <dbReference type="Proteomes" id="UP000823786"/>
    </source>
</evidence>
<dbReference type="EMBL" id="JAGGJV010000009">
    <property type="protein sequence ID" value="MBP1861167.1"/>
    <property type="molecule type" value="Genomic_DNA"/>
</dbReference>
<dbReference type="SUPFAM" id="SSF46785">
    <property type="entry name" value="Winged helix' DNA-binding domain"/>
    <property type="match status" value="1"/>
</dbReference>
<keyword evidence="2" id="KW-0805">Transcription regulation</keyword>
<keyword evidence="3" id="KW-0238">DNA-binding</keyword>
<dbReference type="Gene3D" id="3.40.190.10">
    <property type="entry name" value="Periplasmic binding protein-like II"/>
    <property type="match status" value="2"/>
</dbReference>
<evidence type="ECO:0000313" key="6">
    <source>
        <dbReference type="EMBL" id="MBP1861167.1"/>
    </source>
</evidence>
<name>A0ABS4ETA0_9HYPH</name>
<dbReference type="Proteomes" id="UP000823786">
    <property type="component" value="Unassembled WGS sequence"/>
</dbReference>
<gene>
    <name evidence="6" type="ORF">J2Z75_004695</name>
</gene>
<proteinExistence type="inferred from homology"/>
<evidence type="ECO:0000259" key="5">
    <source>
        <dbReference type="PROSITE" id="PS50931"/>
    </source>
</evidence>
<dbReference type="PROSITE" id="PS50931">
    <property type="entry name" value="HTH_LYSR"/>
    <property type="match status" value="1"/>
</dbReference>
<evidence type="ECO:0000256" key="2">
    <source>
        <dbReference type="ARBA" id="ARBA00023015"/>
    </source>
</evidence>
<keyword evidence="7" id="KW-1185">Reference proteome</keyword>
<dbReference type="InterPro" id="IPR000847">
    <property type="entry name" value="LysR_HTH_N"/>
</dbReference>
<organism evidence="6 7">
    <name type="scientific">Rhizobium herbae</name>
    <dbReference type="NCBI Taxonomy" id="508661"/>
    <lineage>
        <taxon>Bacteria</taxon>
        <taxon>Pseudomonadati</taxon>
        <taxon>Pseudomonadota</taxon>
        <taxon>Alphaproteobacteria</taxon>
        <taxon>Hyphomicrobiales</taxon>
        <taxon>Rhizobiaceae</taxon>
        <taxon>Rhizobium/Agrobacterium group</taxon>
        <taxon>Rhizobium</taxon>
    </lineage>
</organism>
<keyword evidence="4" id="KW-0804">Transcription</keyword>
<dbReference type="SUPFAM" id="SSF53850">
    <property type="entry name" value="Periplasmic binding protein-like II"/>
    <property type="match status" value="1"/>
</dbReference>
<accession>A0ABS4ETA0</accession>
<dbReference type="CDD" id="cd08432">
    <property type="entry name" value="PBP2_GcdR_TrpI_HvrB_AmpR_like"/>
    <property type="match status" value="1"/>
</dbReference>
<dbReference type="PANTHER" id="PTHR30537:SF74">
    <property type="entry name" value="HTH-TYPE TRANSCRIPTIONAL REGULATOR TRPI"/>
    <property type="match status" value="1"/>
</dbReference>
<comment type="similarity">
    <text evidence="1">Belongs to the LysR transcriptional regulatory family.</text>
</comment>
<evidence type="ECO:0000256" key="4">
    <source>
        <dbReference type="ARBA" id="ARBA00023163"/>
    </source>
</evidence>
<evidence type="ECO:0000256" key="1">
    <source>
        <dbReference type="ARBA" id="ARBA00009437"/>
    </source>
</evidence>
<dbReference type="PRINTS" id="PR00039">
    <property type="entry name" value="HTHLYSR"/>
</dbReference>
<sequence>MRASIERHPWRRFFGIDSYLSIAWQSITTPVVPVKVIAACAQTCSNSNRTTVWMHQENLSMKMSKQFPLNALRVFEAAARLGSFTKAGAELGMTQTAVSYQIKLIEENVGEPLFLRRPRQIVLTEVGQRLAPKVGEAFDMLRDAMASVRDDAEATLLIHSTPTFASQWLAHHLGSFQLKHPSVAVRLTTSETIIDFNHEAVDLAIRSGTGDWPGLISHPLMSVDFTPMLSRQLAESVGGIHTPRDLLKLPIIDPGDPWWTHWFAAAGVHDADLASRPASRLGAQSFEARAAIAGQGVAILTPEFYPDDIALGRIYQPFELRGNDGHQYWLVYQQARRKSPKIKSFRDWILNEFAPSASASNPDAAHQTAN</sequence>
<dbReference type="InterPro" id="IPR005119">
    <property type="entry name" value="LysR_subst-bd"/>
</dbReference>
<dbReference type="InterPro" id="IPR036390">
    <property type="entry name" value="WH_DNA-bd_sf"/>
</dbReference>
<feature type="domain" description="HTH lysR-type" evidence="5">
    <location>
        <begin position="67"/>
        <end position="124"/>
    </location>
</feature>
<dbReference type="Gene3D" id="1.10.10.10">
    <property type="entry name" value="Winged helix-like DNA-binding domain superfamily/Winged helix DNA-binding domain"/>
    <property type="match status" value="1"/>
</dbReference>
<comment type="caution">
    <text evidence="6">The sequence shown here is derived from an EMBL/GenBank/DDBJ whole genome shotgun (WGS) entry which is preliminary data.</text>
</comment>
<dbReference type="Pfam" id="PF03466">
    <property type="entry name" value="LysR_substrate"/>
    <property type="match status" value="1"/>
</dbReference>
<reference evidence="6 7" key="1">
    <citation type="submission" date="2021-03" db="EMBL/GenBank/DDBJ databases">
        <title>Genomic Encyclopedia of Type Strains, Phase IV (KMG-IV): sequencing the most valuable type-strain genomes for metagenomic binning, comparative biology and taxonomic classification.</title>
        <authorList>
            <person name="Goeker M."/>
        </authorList>
    </citation>
    <scope>NUCLEOTIDE SEQUENCE [LARGE SCALE GENOMIC DNA]</scope>
    <source>
        <strain evidence="6 7">DSM 26427</strain>
    </source>
</reference>
<dbReference type="InterPro" id="IPR036388">
    <property type="entry name" value="WH-like_DNA-bd_sf"/>
</dbReference>
<dbReference type="PANTHER" id="PTHR30537">
    <property type="entry name" value="HTH-TYPE TRANSCRIPTIONAL REGULATOR"/>
    <property type="match status" value="1"/>
</dbReference>
<evidence type="ECO:0000256" key="3">
    <source>
        <dbReference type="ARBA" id="ARBA00023125"/>
    </source>
</evidence>
<dbReference type="Pfam" id="PF00126">
    <property type="entry name" value="HTH_1"/>
    <property type="match status" value="1"/>
</dbReference>
<protein>
    <submittedName>
        <fullName evidence="6">LysR family glycine cleavage system transcriptional activator</fullName>
    </submittedName>
</protein>
<dbReference type="InterPro" id="IPR058163">
    <property type="entry name" value="LysR-type_TF_proteobact-type"/>
</dbReference>